<evidence type="ECO:0000256" key="1">
    <source>
        <dbReference type="SAM" id="MobiDB-lite"/>
    </source>
</evidence>
<accession>A0A4Q9N5U1</accession>
<feature type="non-terminal residue" evidence="2">
    <location>
        <position position="73"/>
    </location>
</feature>
<protein>
    <submittedName>
        <fullName evidence="2">Uncharacterized protein</fullName>
    </submittedName>
</protein>
<reference evidence="2" key="1">
    <citation type="submission" date="2019-01" db="EMBL/GenBank/DDBJ databases">
        <title>Draft genome sequences of three monokaryotic isolates of the white-rot basidiomycete fungus Dichomitus squalens.</title>
        <authorList>
            <consortium name="DOE Joint Genome Institute"/>
            <person name="Lopez S.C."/>
            <person name="Andreopoulos B."/>
            <person name="Pangilinan J."/>
            <person name="Lipzen A."/>
            <person name="Riley R."/>
            <person name="Ahrendt S."/>
            <person name="Ng V."/>
            <person name="Barry K."/>
            <person name="Daum C."/>
            <person name="Grigoriev I.V."/>
            <person name="Hilden K.S."/>
            <person name="Makela M.R."/>
            <person name="de Vries R.P."/>
        </authorList>
    </citation>
    <scope>NUCLEOTIDE SEQUENCE [LARGE SCALE GENOMIC DNA]</scope>
    <source>
        <strain evidence="2">OM18370.1</strain>
    </source>
</reference>
<gene>
    <name evidence="2" type="ORF">BD311DRAFT_783133</name>
</gene>
<feature type="region of interest" description="Disordered" evidence="1">
    <location>
        <begin position="31"/>
        <end position="73"/>
    </location>
</feature>
<organism evidence="2">
    <name type="scientific">Dichomitus squalens</name>
    <dbReference type="NCBI Taxonomy" id="114155"/>
    <lineage>
        <taxon>Eukaryota</taxon>
        <taxon>Fungi</taxon>
        <taxon>Dikarya</taxon>
        <taxon>Basidiomycota</taxon>
        <taxon>Agaricomycotina</taxon>
        <taxon>Agaricomycetes</taxon>
        <taxon>Polyporales</taxon>
        <taxon>Polyporaceae</taxon>
        <taxon>Dichomitus</taxon>
    </lineage>
</organism>
<sequence>MTIEDPPWKKKSESLLICLFHPAMHVASRPAHLASPNCSPAQATAAETAPWSSPKKNVWGRRRRPRFVIRATP</sequence>
<dbReference type="AlphaFoldDB" id="A0A4Q9N5U1"/>
<evidence type="ECO:0000313" key="2">
    <source>
        <dbReference type="EMBL" id="TBU35427.1"/>
    </source>
</evidence>
<feature type="compositionally biased region" description="Basic residues" evidence="1">
    <location>
        <begin position="58"/>
        <end position="67"/>
    </location>
</feature>
<name>A0A4Q9N5U1_9APHY</name>
<dbReference type="Proteomes" id="UP000292957">
    <property type="component" value="Unassembled WGS sequence"/>
</dbReference>
<proteinExistence type="predicted"/>
<dbReference type="EMBL" id="ML143386">
    <property type="protein sequence ID" value="TBU35427.1"/>
    <property type="molecule type" value="Genomic_DNA"/>
</dbReference>